<reference evidence="1 2" key="1">
    <citation type="submission" date="2013-11" db="EMBL/GenBank/DDBJ databases">
        <title>Draft genome of the bovine lungworm Dictyocaulus viviparus.</title>
        <authorList>
            <person name="Mitreva M."/>
        </authorList>
    </citation>
    <scope>NUCLEOTIDE SEQUENCE [LARGE SCALE GENOMIC DNA]</scope>
    <source>
        <strain evidence="1 2">HannoverDv2000</strain>
    </source>
</reference>
<keyword evidence="2" id="KW-1185">Reference proteome</keyword>
<dbReference type="EMBL" id="KN716237">
    <property type="protein sequence ID" value="KJH49372.1"/>
    <property type="molecule type" value="Genomic_DNA"/>
</dbReference>
<protein>
    <submittedName>
        <fullName evidence="1">Uncharacterized protein</fullName>
    </submittedName>
</protein>
<dbReference type="Proteomes" id="UP000053766">
    <property type="component" value="Unassembled WGS sequence"/>
</dbReference>
<proteinExistence type="predicted"/>
<evidence type="ECO:0000313" key="2">
    <source>
        <dbReference type="Proteomes" id="UP000053766"/>
    </source>
</evidence>
<reference evidence="2" key="2">
    <citation type="journal article" date="2016" name="Sci. Rep.">
        <title>Dictyocaulus viviparus genome, variome and transcriptome elucidate lungworm biology and support future intervention.</title>
        <authorList>
            <person name="McNulty S.N."/>
            <person name="Strube C."/>
            <person name="Rosa B.A."/>
            <person name="Martin J.C."/>
            <person name="Tyagi R."/>
            <person name="Choi Y.J."/>
            <person name="Wang Q."/>
            <person name="Hallsworth Pepin K."/>
            <person name="Zhang X."/>
            <person name="Ozersky P."/>
            <person name="Wilson R.K."/>
            <person name="Sternberg P.W."/>
            <person name="Gasser R.B."/>
            <person name="Mitreva M."/>
        </authorList>
    </citation>
    <scope>NUCLEOTIDE SEQUENCE [LARGE SCALE GENOMIC DNA]</scope>
    <source>
        <strain evidence="2">HannoverDv2000</strain>
    </source>
</reference>
<dbReference type="AlphaFoldDB" id="A0A0D8XZS0"/>
<organism evidence="1 2">
    <name type="scientific">Dictyocaulus viviparus</name>
    <name type="common">Bovine lungworm</name>
    <dbReference type="NCBI Taxonomy" id="29172"/>
    <lineage>
        <taxon>Eukaryota</taxon>
        <taxon>Metazoa</taxon>
        <taxon>Ecdysozoa</taxon>
        <taxon>Nematoda</taxon>
        <taxon>Chromadorea</taxon>
        <taxon>Rhabditida</taxon>
        <taxon>Rhabditina</taxon>
        <taxon>Rhabditomorpha</taxon>
        <taxon>Strongyloidea</taxon>
        <taxon>Metastrongylidae</taxon>
        <taxon>Dictyocaulus</taxon>
    </lineage>
</organism>
<dbReference type="OrthoDB" id="5817886at2759"/>
<evidence type="ECO:0000313" key="1">
    <source>
        <dbReference type="EMBL" id="KJH49372.1"/>
    </source>
</evidence>
<name>A0A0D8XZS0_DICVI</name>
<sequence>MNSENDESHCYRKNIVYRSLRKSASQVMLNVRKKLTQADNCIRDRRALRRLNESQSSSPARSQIHVVAPNFPQQKMTACHTSAIDLDGYKFDNESNILQTPDNPRTPPIRLRKTGMTERLRAIGIRNAFKNQTQAINASARWRLAKQKARVKIREIQSPKLPLLRPFSNGLHIQSASTWTISKKCGRVSEISLPQIYRMEERNFFLKRPTSHETEDDILAMQSEWEANILKQNRVSCEVQ</sequence>
<gene>
    <name evidence="1" type="ORF">DICVIV_04512</name>
</gene>
<accession>A0A0D8XZS0</accession>